<dbReference type="SUPFAM" id="SSF47413">
    <property type="entry name" value="lambda repressor-like DNA-binding domains"/>
    <property type="match status" value="1"/>
</dbReference>
<proteinExistence type="predicted"/>
<gene>
    <name evidence="2" type="ORF">SAMN04487987_10872</name>
</gene>
<dbReference type="STRING" id="870482.SAMN04487987_10872"/>
<accession>A0A1I1R1W0</accession>
<dbReference type="AlphaFoldDB" id="A0A1I1R1W0"/>
<keyword evidence="3" id="KW-1185">Reference proteome</keyword>
<dbReference type="InterPro" id="IPR001387">
    <property type="entry name" value="Cro/C1-type_HTH"/>
</dbReference>
<dbReference type="Gene3D" id="1.10.260.40">
    <property type="entry name" value="lambda repressor-like DNA-binding domains"/>
    <property type="match status" value="1"/>
</dbReference>
<reference evidence="3" key="1">
    <citation type="submission" date="2016-10" db="EMBL/GenBank/DDBJ databases">
        <authorList>
            <person name="Varghese N."/>
            <person name="Submissions S."/>
        </authorList>
    </citation>
    <scope>NUCLEOTIDE SEQUENCE [LARGE SCALE GENOMIC DNA]</scope>
    <source>
        <strain evidence="3">DSM 25730</strain>
    </source>
</reference>
<dbReference type="PROSITE" id="PS50943">
    <property type="entry name" value="HTH_CROC1"/>
    <property type="match status" value="1"/>
</dbReference>
<protein>
    <submittedName>
        <fullName evidence="2">Helix-turn-helix domain-containing protein</fullName>
    </submittedName>
</protein>
<dbReference type="SMART" id="SM00530">
    <property type="entry name" value="HTH_XRE"/>
    <property type="match status" value="1"/>
</dbReference>
<dbReference type="Pfam" id="PF13560">
    <property type="entry name" value="HTH_31"/>
    <property type="match status" value="1"/>
</dbReference>
<dbReference type="Proteomes" id="UP000199439">
    <property type="component" value="Unassembled WGS sequence"/>
</dbReference>
<dbReference type="RefSeq" id="WP_092852599.1">
    <property type="nucleotide sequence ID" value="NZ_FOMI01000008.1"/>
</dbReference>
<name>A0A1I1R1W0_9FLAO</name>
<evidence type="ECO:0000259" key="1">
    <source>
        <dbReference type="PROSITE" id="PS50943"/>
    </source>
</evidence>
<evidence type="ECO:0000313" key="3">
    <source>
        <dbReference type="Proteomes" id="UP000199439"/>
    </source>
</evidence>
<organism evidence="2 3">
    <name type="scientific">Algibacter pectinivorans</name>
    <dbReference type="NCBI Taxonomy" id="870482"/>
    <lineage>
        <taxon>Bacteria</taxon>
        <taxon>Pseudomonadati</taxon>
        <taxon>Bacteroidota</taxon>
        <taxon>Flavobacteriia</taxon>
        <taxon>Flavobacteriales</taxon>
        <taxon>Flavobacteriaceae</taxon>
        <taxon>Algibacter</taxon>
    </lineage>
</organism>
<sequence length="94" mass="10913">MIGVKIRQLREAKQMLIREVAAQLKTDTAMLSKMERGERPFKKEDIIVLANVFKQPKKELLTLWLADRILKNTSNEEYTIESIQLALKIAKENT</sequence>
<evidence type="ECO:0000313" key="2">
    <source>
        <dbReference type="EMBL" id="SFD28197.1"/>
    </source>
</evidence>
<dbReference type="InterPro" id="IPR010982">
    <property type="entry name" value="Lambda_DNA-bd_dom_sf"/>
</dbReference>
<dbReference type="CDD" id="cd00093">
    <property type="entry name" value="HTH_XRE"/>
    <property type="match status" value="1"/>
</dbReference>
<dbReference type="GO" id="GO:0003677">
    <property type="term" value="F:DNA binding"/>
    <property type="evidence" value="ECO:0007669"/>
    <property type="project" value="InterPro"/>
</dbReference>
<dbReference type="OrthoDB" id="4762426at2"/>
<dbReference type="EMBL" id="FOMI01000008">
    <property type="protein sequence ID" value="SFD28197.1"/>
    <property type="molecule type" value="Genomic_DNA"/>
</dbReference>
<feature type="domain" description="HTH cro/C1-type" evidence="1">
    <location>
        <begin position="6"/>
        <end position="60"/>
    </location>
</feature>